<evidence type="ECO:0000313" key="3">
    <source>
        <dbReference type="Proteomes" id="UP000215335"/>
    </source>
</evidence>
<keyword evidence="1" id="KW-0812">Transmembrane</keyword>
<evidence type="ECO:0000256" key="1">
    <source>
        <dbReference type="SAM" id="Phobius"/>
    </source>
</evidence>
<keyword evidence="1" id="KW-0472">Membrane</keyword>
<protein>
    <submittedName>
        <fullName evidence="2">Uncharacterized protein</fullName>
    </submittedName>
</protein>
<dbReference type="EMBL" id="NNAY01003449">
    <property type="protein sequence ID" value="OXU19400.1"/>
    <property type="molecule type" value="Genomic_DNA"/>
</dbReference>
<organism evidence="2 3">
    <name type="scientific">Trichomalopsis sarcophagae</name>
    <dbReference type="NCBI Taxonomy" id="543379"/>
    <lineage>
        <taxon>Eukaryota</taxon>
        <taxon>Metazoa</taxon>
        <taxon>Ecdysozoa</taxon>
        <taxon>Arthropoda</taxon>
        <taxon>Hexapoda</taxon>
        <taxon>Insecta</taxon>
        <taxon>Pterygota</taxon>
        <taxon>Neoptera</taxon>
        <taxon>Endopterygota</taxon>
        <taxon>Hymenoptera</taxon>
        <taxon>Apocrita</taxon>
        <taxon>Proctotrupomorpha</taxon>
        <taxon>Chalcidoidea</taxon>
        <taxon>Pteromalidae</taxon>
        <taxon>Pteromalinae</taxon>
        <taxon>Trichomalopsis</taxon>
    </lineage>
</organism>
<gene>
    <name evidence="2" type="ORF">TSAR_007258</name>
</gene>
<keyword evidence="3" id="KW-1185">Reference proteome</keyword>
<sequence>MHTYFWILNSGKQLFFIFSTIFFYDHFLIFEKHYFAFVFFNHPIVTNDSAIMHLKKNKITYFSSFGARDRKIK</sequence>
<accession>A0A232EM18</accession>
<name>A0A232EM18_9HYME</name>
<evidence type="ECO:0000313" key="2">
    <source>
        <dbReference type="EMBL" id="OXU19400.1"/>
    </source>
</evidence>
<dbReference type="AlphaFoldDB" id="A0A232EM18"/>
<feature type="transmembrane region" description="Helical" evidence="1">
    <location>
        <begin position="6"/>
        <end position="24"/>
    </location>
</feature>
<reference evidence="2 3" key="1">
    <citation type="journal article" date="2017" name="Curr. Biol.">
        <title>The Evolution of Venom by Co-option of Single-Copy Genes.</title>
        <authorList>
            <person name="Martinson E.O."/>
            <person name="Mrinalini"/>
            <person name="Kelkar Y.D."/>
            <person name="Chang C.H."/>
            <person name="Werren J.H."/>
        </authorList>
    </citation>
    <scope>NUCLEOTIDE SEQUENCE [LARGE SCALE GENOMIC DNA]</scope>
    <source>
        <strain evidence="2 3">Alberta</strain>
        <tissue evidence="2">Whole body</tissue>
    </source>
</reference>
<comment type="caution">
    <text evidence="2">The sequence shown here is derived from an EMBL/GenBank/DDBJ whole genome shotgun (WGS) entry which is preliminary data.</text>
</comment>
<proteinExistence type="predicted"/>
<keyword evidence="1" id="KW-1133">Transmembrane helix</keyword>
<dbReference type="Proteomes" id="UP000215335">
    <property type="component" value="Unassembled WGS sequence"/>
</dbReference>